<accession>X1D838</accession>
<name>X1D838_9ZZZZ</name>
<gene>
    <name evidence="1" type="ORF">S01H4_39675</name>
</gene>
<organism evidence="1">
    <name type="scientific">marine sediment metagenome</name>
    <dbReference type="NCBI Taxonomy" id="412755"/>
    <lineage>
        <taxon>unclassified sequences</taxon>
        <taxon>metagenomes</taxon>
        <taxon>ecological metagenomes</taxon>
    </lineage>
</organism>
<dbReference type="EMBL" id="BART01021519">
    <property type="protein sequence ID" value="GAH01254.1"/>
    <property type="molecule type" value="Genomic_DNA"/>
</dbReference>
<protein>
    <submittedName>
        <fullName evidence="1">Uncharacterized protein</fullName>
    </submittedName>
</protein>
<dbReference type="AlphaFoldDB" id="X1D838"/>
<sequence length="59" mass="6679">MGYKDGKMNISDYENFKDYCKKTGMSPKLALDILLSEFLRGGKNGSEKKIEGIIKNRGF</sequence>
<proteinExistence type="predicted"/>
<comment type="caution">
    <text evidence="1">The sequence shown here is derived from an EMBL/GenBank/DDBJ whole genome shotgun (WGS) entry which is preliminary data.</text>
</comment>
<reference evidence="1" key="1">
    <citation type="journal article" date="2014" name="Front. Microbiol.">
        <title>High frequency of phylogenetically diverse reductive dehalogenase-homologous genes in deep subseafloor sedimentary metagenomes.</title>
        <authorList>
            <person name="Kawai M."/>
            <person name="Futagami T."/>
            <person name="Toyoda A."/>
            <person name="Takaki Y."/>
            <person name="Nishi S."/>
            <person name="Hori S."/>
            <person name="Arai W."/>
            <person name="Tsubouchi T."/>
            <person name="Morono Y."/>
            <person name="Uchiyama I."/>
            <person name="Ito T."/>
            <person name="Fujiyama A."/>
            <person name="Inagaki F."/>
            <person name="Takami H."/>
        </authorList>
    </citation>
    <scope>NUCLEOTIDE SEQUENCE</scope>
    <source>
        <strain evidence="1">Expedition CK06-06</strain>
    </source>
</reference>
<evidence type="ECO:0000313" key="1">
    <source>
        <dbReference type="EMBL" id="GAH01254.1"/>
    </source>
</evidence>